<reference evidence="2" key="2">
    <citation type="submission" date="2015-01" db="EMBL/GenBank/DDBJ databases">
        <title>Evolutionary Origins and Diversification of the Mycorrhizal Mutualists.</title>
        <authorList>
            <consortium name="DOE Joint Genome Institute"/>
            <consortium name="Mycorrhizal Genomics Consortium"/>
            <person name="Kohler A."/>
            <person name="Kuo A."/>
            <person name="Nagy L.G."/>
            <person name="Floudas D."/>
            <person name="Copeland A."/>
            <person name="Barry K.W."/>
            <person name="Cichocki N."/>
            <person name="Veneault-Fourrey C."/>
            <person name="LaButti K."/>
            <person name="Lindquist E.A."/>
            <person name="Lipzen A."/>
            <person name="Lundell T."/>
            <person name="Morin E."/>
            <person name="Murat C."/>
            <person name="Riley R."/>
            <person name="Ohm R."/>
            <person name="Sun H."/>
            <person name="Tunlid A."/>
            <person name="Henrissat B."/>
            <person name="Grigoriev I.V."/>
            <person name="Hibbett D.S."/>
            <person name="Martin F."/>
        </authorList>
    </citation>
    <scope>NUCLEOTIDE SEQUENCE [LARGE SCALE GENOMIC DNA]</scope>
    <source>
        <strain evidence="2">LaAM-08-1</strain>
    </source>
</reference>
<gene>
    <name evidence="1" type="ORF">K443DRAFT_12583</name>
</gene>
<dbReference type="HOGENOM" id="CLU_2996826_0_0_1"/>
<accession>A0A0C9XC56</accession>
<dbReference type="AlphaFoldDB" id="A0A0C9XC56"/>
<keyword evidence="2" id="KW-1185">Reference proteome</keyword>
<name>A0A0C9XC56_9AGAR</name>
<proteinExistence type="predicted"/>
<organism evidence="1 2">
    <name type="scientific">Laccaria amethystina LaAM-08-1</name>
    <dbReference type="NCBI Taxonomy" id="1095629"/>
    <lineage>
        <taxon>Eukaryota</taxon>
        <taxon>Fungi</taxon>
        <taxon>Dikarya</taxon>
        <taxon>Basidiomycota</taxon>
        <taxon>Agaricomycotina</taxon>
        <taxon>Agaricomycetes</taxon>
        <taxon>Agaricomycetidae</taxon>
        <taxon>Agaricales</taxon>
        <taxon>Agaricineae</taxon>
        <taxon>Hydnangiaceae</taxon>
        <taxon>Laccaria</taxon>
    </lineage>
</organism>
<evidence type="ECO:0000313" key="2">
    <source>
        <dbReference type="Proteomes" id="UP000054477"/>
    </source>
</evidence>
<protein>
    <submittedName>
        <fullName evidence="1">Uncharacterized protein</fullName>
    </submittedName>
</protein>
<evidence type="ECO:0000313" key="1">
    <source>
        <dbReference type="EMBL" id="KIJ93827.1"/>
    </source>
</evidence>
<reference evidence="1 2" key="1">
    <citation type="submission" date="2014-04" db="EMBL/GenBank/DDBJ databases">
        <authorList>
            <consortium name="DOE Joint Genome Institute"/>
            <person name="Kuo A."/>
            <person name="Kohler A."/>
            <person name="Nagy L.G."/>
            <person name="Floudas D."/>
            <person name="Copeland A."/>
            <person name="Barry K.W."/>
            <person name="Cichocki N."/>
            <person name="Veneault-Fourrey C."/>
            <person name="LaButti K."/>
            <person name="Lindquist E.A."/>
            <person name="Lipzen A."/>
            <person name="Lundell T."/>
            <person name="Morin E."/>
            <person name="Murat C."/>
            <person name="Sun H."/>
            <person name="Tunlid A."/>
            <person name="Henrissat B."/>
            <person name="Grigoriev I.V."/>
            <person name="Hibbett D.S."/>
            <person name="Martin F."/>
            <person name="Nordberg H.P."/>
            <person name="Cantor M.N."/>
            <person name="Hua S.X."/>
        </authorList>
    </citation>
    <scope>NUCLEOTIDE SEQUENCE [LARGE SCALE GENOMIC DNA]</scope>
    <source>
        <strain evidence="1 2">LaAM-08-1</strain>
    </source>
</reference>
<sequence length="57" mass="6252">MPCQFGADDAKLHQMMPKVFWQLVVQHGIKPEDSGLMAKCATSCVCELHPALNVPTV</sequence>
<dbReference type="Proteomes" id="UP000054477">
    <property type="component" value="Unassembled WGS sequence"/>
</dbReference>
<dbReference type="EMBL" id="KN838822">
    <property type="protein sequence ID" value="KIJ93827.1"/>
    <property type="molecule type" value="Genomic_DNA"/>
</dbReference>